<keyword evidence="2 4" id="KW-0560">Oxidoreductase</keyword>
<evidence type="ECO:0000256" key="2">
    <source>
        <dbReference type="ARBA" id="ARBA00023002"/>
    </source>
</evidence>
<dbReference type="FunFam" id="3.40.605.10:FF:000004">
    <property type="entry name" value="Aldehyde dehydrogenase"/>
    <property type="match status" value="1"/>
</dbReference>
<evidence type="ECO:0000256" key="1">
    <source>
        <dbReference type="ARBA" id="ARBA00009986"/>
    </source>
</evidence>
<dbReference type="InterPro" id="IPR012394">
    <property type="entry name" value="Aldehyde_DH_NAD(P)"/>
</dbReference>
<comment type="similarity">
    <text evidence="1 4">Belongs to the aldehyde dehydrogenase family.</text>
</comment>
<dbReference type="PIRSF" id="PIRSF036492">
    <property type="entry name" value="ALDH"/>
    <property type="match status" value="1"/>
</dbReference>
<dbReference type="FunFam" id="3.40.309.10:FF:000003">
    <property type="entry name" value="Aldehyde dehydrogenase"/>
    <property type="match status" value="1"/>
</dbReference>
<evidence type="ECO:0000256" key="4">
    <source>
        <dbReference type="PIRNR" id="PIRNR036492"/>
    </source>
</evidence>
<evidence type="ECO:0000256" key="3">
    <source>
        <dbReference type="ARBA" id="ARBA00023027"/>
    </source>
</evidence>
<organism evidence="7 8">
    <name type="scientific">Flavonifractor plautii</name>
    <name type="common">Fusobacterium plautii</name>
    <dbReference type="NCBI Taxonomy" id="292800"/>
    <lineage>
        <taxon>Bacteria</taxon>
        <taxon>Bacillati</taxon>
        <taxon>Bacillota</taxon>
        <taxon>Clostridia</taxon>
        <taxon>Eubacteriales</taxon>
        <taxon>Oscillospiraceae</taxon>
        <taxon>Flavonifractor</taxon>
    </lineage>
</organism>
<reference evidence="7" key="1">
    <citation type="submission" date="2023-01" db="EMBL/GenBank/DDBJ databases">
        <title>Human gut microbiome strain richness.</title>
        <authorList>
            <person name="Chen-Liaw A."/>
        </authorList>
    </citation>
    <scope>NUCLEOTIDE SEQUENCE</scope>
    <source>
        <strain evidence="7">2225st1_A6_2225SCRN_200828</strain>
    </source>
</reference>
<dbReference type="Proteomes" id="UP001211006">
    <property type="component" value="Unassembled WGS sequence"/>
</dbReference>
<dbReference type="Gene3D" id="3.40.605.10">
    <property type="entry name" value="Aldehyde Dehydrogenase, Chain A, domain 1"/>
    <property type="match status" value="1"/>
</dbReference>
<dbReference type="Gene3D" id="3.40.309.10">
    <property type="entry name" value="Aldehyde Dehydrogenase, Chain A, domain 2"/>
    <property type="match status" value="1"/>
</dbReference>
<dbReference type="PROSITE" id="PS00070">
    <property type="entry name" value="ALDEHYDE_DEHYDR_CYS"/>
    <property type="match status" value="1"/>
</dbReference>
<dbReference type="EMBL" id="JAQLWO010000017">
    <property type="protein sequence ID" value="MDB7907241.1"/>
    <property type="molecule type" value="Genomic_DNA"/>
</dbReference>
<dbReference type="InterPro" id="IPR016160">
    <property type="entry name" value="Ald_DH_CS_CYS"/>
</dbReference>
<evidence type="ECO:0000313" key="7">
    <source>
        <dbReference type="EMBL" id="MDB7907241.1"/>
    </source>
</evidence>
<dbReference type="GO" id="GO:0005737">
    <property type="term" value="C:cytoplasm"/>
    <property type="evidence" value="ECO:0007669"/>
    <property type="project" value="TreeGrafter"/>
</dbReference>
<dbReference type="RefSeq" id="WP_051381885.1">
    <property type="nucleotide sequence ID" value="NZ_BAABZG010000001.1"/>
</dbReference>
<feature type="active site" evidence="5">
    <location>
        <position position="207"/>
    </location>
</feature>
<dbReference type="GO" id="GO:0004029">
    <property type="term" value="F:aldehyde dehydrogenase (NAD+) activity"/>
    <property type="evidence" value="ECO:0007669"/>
    <property type="project" value="TreeGrafter"/>
</dbReference>
<dbReference type="AlphaFoldDB" id="A0AAW6C3P4"/>
<dbReference type="PANTHER" id="PTHR43570">
    <property type="entry name" value="ALDEHYDE DEHYDROGENASE"/>
    <property type="match status" value="1"/>
</dbReference>
<dbReference type="Pfam" id="PF00171">
    <property type="entry name" value="Aldedh"/>
    <property type="match status" value="1"/>
</dbReference>
<dbReference type="InterPro" id="IPR015590">
    <property type="entry name" value="Aldehyde_DH_dom"/>
</dbReference>
<feature type="active site" evidence="5">
    <location>
        <position position="241"/>
    </location>
</feature>
<evidence type="ECO:0000259" key="6">
    <source>
        <dbReference type="Pfam" id="PF00171"/>
    </source>
</evidence>
<proteinExistence type="inferred from homology"/>
<evidence type="ECO:0000313" key="8">
    <source>
        <dbReference type="Proteomes" id="UP001211006"/>
    </source>
</evidence>
<evidence type="ECO:0000256" key="5">
    <source>
        <dbReference type="PIRSR" id="PIRSR036492-1"/>
    </source>
</evidence>
<gene>
    <name evidence="7" type="ORF">PND83_14760</name>
</gene>
<dbReference type="SUPFAM" id="SSF53720">
    <property type="entry name" value="ALDH-like"/>
    <property type="match status" value="1"/>
</dbReference>
<comment type="caution">
    <text evidence="7">The sequence shown here is derived from an EMBL/GenBank/DDBJ whole genome shotgun (WGS) entry which is preliminary data.</text>
</comment>
<protein>
    <recommendedName>
        <fullName evidence="4">Aldehyde dehydrogenase</fullName>
    </recommendedName>
</protein>
<dbReference type="GO" id="GO:0006081">
    <property type="term" value="P:aldehyde metabolic process"/>
    <property type="evidence" value="ECO:0007669"/>
    <property type="project" value="InterPro"/>
</dbReference>
<dbReference type="InterPro" id="IPR016163">
    <property type="entry name" value="Ald_DH_C"/>
</dbReference>
<feature type="domain" description="Aldehyde dehydrogenase" evidence="6">
    <location>
        <begin position="5"/>
        <end position="425"/>
    </location>
</feature>
<sequence length="452" mass="49047">MEDVLAAQRRYFDSGATRPLRFRREMLTRLELALTRWEGELLEALKADLNKSPYEGYMSELGPTLAELRFARGHLKKWARPVRHPAPLSQFPSVGTVYREPYGVSLILAPWNYPLFLTLAPLVSAIAAGSTAVVKPGEDAPASARALAEVLGRVFPPEYITVAEGGREEAEALVDKPFDVIFFTGSPAVGKKVMAAAAEHLTPVTLELGGRSPVILAPDADVELAAARIAWGKFLNAGQTCVAPDHVWVPEGMAEPFVAALARQITRFYGENPLAGEGLPRIVNRRHFDRLAGLLSGGRIAVGGQTDPEGLRIAPTVLVDVPEGSPVLEEEIFGPILPVLLYRSLPELVEAQRQKPRPLALYLFTRSRSVERAVLEALPFGGGCVNDTVVHLADPRLPFGGVGNSGMGACHGKAGFDAFTHEKSVLKKGRLDIPVRYPPYGKKHLGILKKLM</sequence>
<dbReference type="InterPro" id="IPR016162">
    <property type="entry name" value="Ald_DH_N"/>
</dbReference>
<accession>A0AAW6C3P4</accession>
<dbReference type="InterPro" id="IPR016161">
    <property type="entry name" value="Ald_DH/histidinol_DH"/>
</dbReference>
<dbReference type="PANTHER" id="PTHR43570:SF16">
    <property type="entry name" value="ALDEHYDE DEHYDROGENASE TYPE III, ISOFORM Q"/>
    <property type="match status" value="1"/>
</dbReference>
<dbReference type="CDD" id="cd07136">
    <property type="entry name" value="ALDH_YwdH-P39616"/>
    <property type="match status" value="1"/>
</dbReference>
<name>A0AAW6C3P4_FLAPL</name>
<keyword evidence="3" id="KW-0520">NAD</keyword>